<dbReference type="Proteomes" id="UP000663419">
    <property type="component" value="Chromosome 2"/>
</dbReference>
<dbReference type="VEuPathDB" id="FungiDB:I7I53_07348"/>
<dbReference type="EMBL" id="CP069103">
    <property type="protein sequence ID" value="QSS51894.1"/>
    <property type="molecule type" value="Genomic_DNA"/>
</dbReference>
<evidence type="ECO:0000313" key="1">
    <source>
        <dbReference type="EMBL" id="QSS51894.1"/>
    </source>
</evidence>
<sequence>MAMTTYGHLGWGNFASPFVGYHVADCPSLSFQPEVENFHLPVGVFSVEGYLEDRSQPFHLHREAYAIVYYSTLYN</sequence>
<organism evidence="1 2">
    <name type="scientific">Ajellomyces capsulatus (strain H88)</name>
    <name type="common">Darling's disease fungus</name>
    <name type="synonym">Histoplasma capsulatum</name>
    <dbReference type="NCBI Taxonomy" id="544711"/>
    <lineage>
        <taxon>Eukaryota</taxon>
        <taxon>Fungi</taxon>
        <taxon>Dikarya</taxon>
        <taxon>Ascomycota</taxon>
        <taxon>Pezizomycotina</taxon>
        <taxon>Eurotiomycetes</taxon>
        <taxon>Eurotiomycetidae</taxon>
        <taxon>Onygenales</taxon>
        <taxon>Ajellomycetaceae</taxon>
        <taxon>Histoplasma</taxon>
    </lineage>
</organism>
<protein>
    <submittedName>
        <fullName evidence="1">Uncharacterized protein</fullName>
    </submittedName>
</protein>
<name>A0A8A1LHG0_AJEC8</name>
<dbReference type="AlphaFoldDB" id="A0A8A1LHG0"/>
<accession>A0A8A1LHG0</accession>
<reference evidence="1" key="1">
    <citation type="submission" date="2021-01" db="EMBL/GenBank/DDBJ databases">
        <title>Chromosome-level genome assembly of a human fungal pathogen reveals clustering of transcriptionally co-regulated genes.</title>
        <authorList>
            <person name="Voorhies M."/>
            <person name="Cohen S."/>
            <person name="Shea T.P."/>
            <person name="Petrus S."/>
            <person name="Munoz J.F."/>
            <person name="Poplawski S."/>
            <person name="Goldman W.E."/>
            <person name="Michael T."/>
            <person name="Cuomo C.A."/>
            <person name="Sil A."/>
            <person name="Beyhan S."/>
        </authorList>
    </citation>
    <scope>NUCLEOTIDE SEQUENCE</scope>
    <source>
        <strain evidence="1">H88</strain>
    </source>
</reference>
<gene>
    <name evidence="1" type="ORF">I7I53_07348</name>
</gene>
<proteinExistence type="predicted"/>
<evidence type="ECO:0000313" key="2">
    <source>
        <dbReference type="Proteomes" id="UP000663419"/>
    </source>
</evidence>